<dbReference type="InterPro" id="IPR045155">
    <property type="entry name" value="Beta-lactam_cat"/>
</dbReference>
<dbReference type="Pfam" id="PF13354">
    <property type="entry name" value="Beta-lactamase2"/>
    <property type="match status" value="1"/>
</dbReference>
<reference evidence="7 8" key="1">
    <citation type="submission" date="2015-12" db="EMBL/GenBank/DDBJ databases">
        <title>Genome sequence of Streptomyces sp. G25.</title>
        <authorList>
            <person name="Poehlein A."/>
            <person name="Roettig A."/>
            <person name="Hiessl S."/>
            <person name="Hauschild P."/>
            <person name="Schauer J."/>
            <person name="Madkour M.H."/>
            <person name="Al-Ansari A.M."/>
            <person name="Almakishah N.H."/>
            <person name="Steinbuechel A."/>
            <person name="Daniel R."/>
        </authorList>
    </citation>
    <scope>NUCLEOTIDE SEQUENCE [LARGE SCALE GENOMIC DNA]</scope>
    <source>
        <strain evidence="8">G25(2015)</strain>
    </source>
</reference>
<evidence type="ECO:0000313" key="8">
    <source>
        <dbReference type="Proteomes" id="UP000077381"/>
    </source>
</evidence>
<evidence type="ECO:0000259" key="6">
    <source>
        <dbReference type="Pfam" id="PF13354"/>
    </source>
</evidence>
<dbReference type="EMBL" id="LOHS01000102">
    <property type="protein sequence ID" value="OAH11773.1"/>
    <property type="molecule type" value="Genomic_DNA"/>
</dbReference>
<dbReference type="PRINTS" id="PR00118">
    <property type="entry name" value="BLACTAMASEA"/>
</dbReference>
<evidence type="ECO:0000313" key="7">
    <source>
        <dbReference type="EMBL" id="OAH11773.1"/>
    </source>
</evidence>
<dbReference type="InterPro" id="IPR000871">
    <property type="entry name" value="Beta-lactam_class-A"/>
</dbReference>
<name>A0A177HLI8_9ACTN</name>
<proteinExistence type="inferred from homology"/>
<dbReference type="SUPFAM" id="SSF56601">
    <property type="entry name" value="beta-lactamase/transpeptidase-like"/>
    <property type="match status" value="1"/>
</dbReference>
<evidence type="ECO:0000256" key="2">
    <source>
        <dbReference type="ARBA" id="ARBA00012865"/>
    </source>
</evidence>
<sequence length="319" mass="34198">MPCIWDCPKGNEWRSELKFTRTRSAALGLLMLIPLTACGHSVAAEAPAAPMAAAVDAAASADGAFAELERTFDARLGVYAVDTGTGREVAYRDRERFAYASTFKALAAGAVLRTYSLDGLDKVIKYSRKDLVDYSPVTERHVDTGMTVRALCEAALHYSDNTAGNLLLGMLGGPKGLDAMLEGMGDDITRMQRRETQLNQWAPGSTPDTTTPRAFAGDLRAFVLGDVLGKAERTQMADWLKANTTGAKLIRAGLPDDWVVGDKTGAGGTFGTRNDIAVVWRPKAAPIVIAIMTNRHTKDADYDNALIAKAASVVARELS</sequence>
<dbReference type="Gene3D" id="3.40.710.10">
    <property type="entry name" value="DD-peptidase/beta-lactamase superfamily"/>
    <property type="match status" value="1"/>
</dbReference>
<accession>A0A177HLI8</accession>
<comment type="catalytic activity">
    <reaction evidence="5">
        <text>a beta-lactam + H2O = a substituted beta-amino acid</text>
        <dbReference type="Rhea" id="RHEA:20401"/>
        <dbReference type="ChEBI" id="CHEBI:15377"/>
        <dbReference type="ChEBI" id="CHEBI:35627"/>
        <dbReference type="ChEBI" id="CHEBI:140347"/>
        <dbReference type="EC" id="3.5.2.6"/>
    </reaction>
</comment>
<dbReference type="InterPro" id="IPR012338">
    <property type="entry name" value="Beta-lactam/transpept-like"/>
</dbReference>
<dbReference type="Proteomes" id="UP000077381">
    <property type="component" value="Unassembled WGS sequence"/>
</dbReference>
<gene>
    <name evidence="7" type="primary">penP</name>
    <name evidence="7" type="ORF">STSP_49420</name>
</gene>
<comment type="similarity">
    <text evidence="1 5">Belongs to the class-A beta-lactamase family.</text>
</comment>
<dbReference type="PATRIC" id="fig|1716141.3.peg.5188"/>
<evidence type="ECO:0000256" key="4">
    <source>
        <dbReference type="ARBA" id="ARBA00023251"/>
    </source>
</evidence>
<dbReference type="GO" id="GO:0046677">
    <property type="term" value="P:response to antibiotic"/>
    <property type="evidence" value="ECO:0007669"/>
    <property type="project" value="UniProtKB-UniRule"/>
</dbReference>
<dbReference type="AlphaFoldDB" id="A0A177HLI8"/>
<dbReference type="EC" id="3.5.2.6" evidence="2 5"/>
<organism evidence="7 8">
    <name type="scientific">Streptomyces jeddahensis</name>
    <dbReference type="NCBI Taxonomy" id="1716141"/>
    <lineage>
        <taxon>Bacteria</taxon>
        <taxon>Bacillati</taxon>
        <taxon>Actinomycetota</taxon>
        <taxon>Actinomycetes</taxon>
        <taxon>Kitasatosporales</taxon>
        <taxon>Streptomycetaceae</taxon>
        <taxon>Streptomyces</taxon>
    </lineage>
</organism>
<dbReference type="STRING" id="1716141.STSP_49420"/>
<dbReference type="InterPro" id="IPR023650">
    <property type="entry name" value="Beta-lactam_class-A_AS"/>
</dbReference>
<evidence type="ECO:0000256" key="5">
    <source>
        <dbReference type="RuleBase" id="RU361140"/>
    </source>
</evidence>
<keyword evidence="4 5" id="KW-0046">Antibiotic resistance</keyword>
<dbReference type="GO" id="GO:0030655">
    <property type="term" value="P:beta-lactam antibiotic catabolic process"/>
    <property type="evidence" value="ECO:0007669"/>
    <property type="project" value="InterPro"/>
</dbReference>
<keyword evidence="8" id="KW-1185">Reference proteome</keyword>
<dbReference type="PANTHER" id="PTHR35333:SF3">
    <property type="entry name" value="BETA-LACTAMASE-TYPE TRANSPEPTIDASE FOLD CONTAINING PROTEIN"/>
    <property type="match status" value="1"/>
</dbReference>
<feature type="domain" description="Beta-lactamase class A catalytic" evidence="6">
    <location>
        <begin position="77"/>
        <end position="293"/>
    </location>
</feature>
<dbReference type="NCBIfam" id="NF033103">
    <property type="entry name" value="bla_class_A"/>
    <property type="match status" value="1"/>
</dbReference>
<keyword evidence="3 5" id="KW-0378">Hydrolase</keyword>
<dbReference type="GO" id="GO:0008800">
    <property type="term" value="F:beta-lactamase activity"/>
    <property type="evidence" value="ECO:0007669"/>
    <property type="project" value="UniProtKB-UniRule"/>
</dbReference>
<protein>
    <recommendedName>
        <fullName evidence="2 5">Beta-lactamase</fullName>
        <ecNumber evidence="2 5">3.5.2.6</ecNumber>
    </recommendedName>
</protein>
<evidence type="ECO:0000256" key="1">
    <source>
        <dbReference type="ARBA" id="ARBA00009009"/>
    </source>
</evidence>
<evidence type="ECO:0000256" key="3">
    <source>
        <dbReference type="ARBA" id="ARBA00022801"/>
    </source>
</evidence>
<comment type="caution">
    <text evidence="7">The sequence shown here is derived from an EMBL/GenBank/DDBJ whole genome shotgun (WGS) entry which is preliminary data.</text>
</comment>
<dbReference type="PROSITE" id="PS00146">
    <property type="entry name" value="BETA_LACTAMASE_A"/>
    <property type="match status" value="1"/>
</dbReference>
<dbReference type="PANTHER" id="PTHR35333">
    <property type="entry name" value="BETA-LACTAMASE"/>
    <property type="match status" value="1"/>
</dbReference>